<feature type="compositionally biased region" description="Low complexity" evidence="1">
    <location>
        <begin position="22"/>
        <end position="31"/>
    </location>
</feature>
<evidence type="ECO:0000256" key="1">
    <source>
        <dbReference type="SAM" id="MobiDB-lite"/>
    </source>
</evidence>
<feature type="compositionally biased region" description="Basic residues" evidence="1">
    <location>
        <begin position="172"/>
        <end position="188"/>
    </location>
</feature>
<feature type="compositionally biased region" description="Basic residues" evidence="1">
    <location>
        <begin position="96"/>
        <end position="121"/>
    </location>
</feature>
<gene>
    <name evidence="2" type="ORF">AVDCRST_MAG50-2656</name>
</gene>
<feature type="non-terminal residue" evidence="2">
    <location>
        <position position="1"/>
    </location>
</feature>
<feature type="region of interest" description="Disordered" evidence="1">
    <location>
        <begin position="22"/>
        <end position="71"/>
    </location>
</feature>
<proteinExistence type="predicted"/>
<accession>A0A6J4IR36</accession>
<feature type="region of interest" description="Disordered" evidence="1">
    <location>
        <begin position="152"/>
        <end position="188"/>
    </location>
</feature>
<protein>
    <submittedName>
        <fullName evidence="2">Putative phosphotransferase</fullName>
    </submittedName>
</protein>
<evidence type="ECO:0000313" key="2">
    <source>
        <dbReference type="EMBL" id="CAA9256967.1"/>
    </source>
</evidence>
<feature type="region of interest" description="Disordered" evidence="1">
    <location>
        <begin position="89"/>
        <end position="121"/>
    </location>
</feature>
<dbReference type="GO" id="GO:0016740">
    <property type="term" value="F:transferase activity"/>
    <property type="evidence" value="ECO:0007669"/>
    <property type="project" value="UniProtKB-KW"/>
</dbReference>
<name>A0A6J4IR36_9ACTN</name>
<sequence length="188" mass="20754">GRDLGARRHGGCGRAARVVRAGAPPAVAGRCSAQRGARRTVALEGRSDPSAGPRARRGGGAERRRGARRVGRRARWSPVDWRPSLVARRPAPGQRARGRRCTHGGDRLRRHHRRRPCHRPGRRLDDVRCRGAVVLPGGRRPWVRRRHVGAREGLGPVHGAGAAGGLGGQPDRRRHRSAHPRRRPRRRV</sequence>
<dbReference type="EMBL" id="CADCTF010000122">
    <property type="protein sequence ID" value="CAA9256967.1"/>
    <property type="molecule type" value="Genomic_DNA"/>
</dbReference>
<feature type="non-terminal residue" evidence="2">
    <location>
        <position position="188"/>
    </location>
</feature>
<feature type="compositionally biased region" description="Gly residues" evidence="1">
    <location>
        <begin position="156"/>
        <end position="168"/>
    </location>
</feature>
<keyword evidence="2" id="KW-0808">Transferase</keyword>
<organism evidence="2">
    <name type="scientific">uncultured Acidimicrobiales bacterium</name>
    <dbReference type="NCBI Taxonomy" id="310071"/>
    <lineage>
        <taxon>Bacteria</taxon>
        <taxon>Bacillati</taxon>
        <taxon>Actinomycetota</taxon>
        <taxon>Acidimicrobiia</taxon>
        <taxon>Acidimicrobiales</taxon>
        <taxon>environmental samples</taxon>
    </lineage>
</organism>
<reference evidence="2" key="1">
    <citation type="submission" date="2020-02" db="EMBL/GenBank/DDBJ databases">
        <authorList>
            <person name="Meier V. D."/>
        </authorList>
    </citation>
    <scope>NUCLEOTIDE SEQUENCE</scope>
    <source>
        <strain evidence="2">AVDCRST_MAG50</strain>
    </source>
</reference>
<dbReference type="AlphaFoldDB" id="A0A6J4IR36"/>